<dbReference type="InterPro" id="IPR001841">
    <property type="entry name" value="Znf_RING"/>
</dbReference>
<keyword evidence="2 4" id="KW-0863">Zinc-finger</keyword>
<proteinExistence type="predicted"/>
<evidence type="ECO:0000256" key="4">
    <source>
        <dbReference type="PROSITE-ProRule" id="PRU00228"/>
    </source>
</evidence>
<evidence type="ECO:0008006" key="9">
    <source>
        <dbReference type="Google" id="ProtNLM"/>
    </source>
</evidence>
<dbReference type="InterPro" id="IPR000433">
    <property type="entry name" value="Znf_ZZ"/>
</dbReference>
<dbReference type="AlphaFoldDB" id="A0AAD5GL50"/>
<accession>A0AAD5GL50</accession>
<evidence type="ECO:0000259" key="5">
    <source>
        <dbReference type="PROSITE" id="PS50089"/>
    </source>
</evidence>
<dbReference type="FunFam" id="3.30.40.10:FF:000489">
    <property type="entry name" value="E3 ubiquitin-protein ligase PRT1"/>
    <property type="match status" value="1"/>
</dbReference>
<dbReference type="GO" id="GO:0043161">
    <property type="term" value="P:proteasome-mediated ubiquitin-dependent protein catabolic process"/>
    <property type="evidence" value="ECO:0007669"/>
    <property type="project" value="TreeGrafter"/>
</dbReference>
<name>A0AAD5GL50_AMBAR</name>
<comment type="caution">
    <text evidence="7">The sequence shown here is derived from an EMBL/GenBank/DDBJ whole genome shotgun (WGS) entry which is preliminary data.</text>
</comment>
<dbReference type="PROSITE" id="PS50135">
    <property type="entry name" value="ZF_ZZ_2"/>
    <property type="match status" value="1"/>
</dbReference>
<evidence type="ECO:0000256" key="2">
    <source>
        <dbReference type="ARBA" id="ARBA00022771"/>
    </source>
</evidence>
<dbReference type="PANTHER" id="PTHR15898">
    <property type="entry name" value="BIFUNCTIONAL APOPTOSIS REGULATOR"/>
    <property type="match status" value="1"/>
</dbReference>
<dbReference type="SUPFAM" id="SSF57850">
    <property type="entry name" value="RING/U-box"/>
    <property type="match status" value="3"/>
</dbReference>
<dbReference type="InterPro" id="IPR043145">
    <property type="entry name" value="Znf_ZZ_sf"/>
</dbReference>
<dbReference type="PANTHER" id="PTHR15898:SF19">
    <property type="entry name" value="ZINC FINGER, ZZ-TYPE, ZINC FINGER, RING_FYVE_PHD-TYPE-RELATED"/>
    <property type="match status" value="1"/>
</dbReference>
<dbReference type="Pfam" id="PF13923">
    <property type="entry name" value="zf-C3HC4_2"/>
    <property type="match status" value="1"/>
</dbReference>
<dbReference type="InterPro" id="IPR013083">
    <property type="entry name" value="Znf_RING/FYVE/PHD"/>
</dbReference>
<feature type="domain" description="RING-type" evidence="5">
    <location>
        <begin position="16"/>
        <end position="56"/>
    </location>
</feature>
<dbReference type="GO" id="GO:0061630">
    <property type="term" value="F:ubiquitin protein ligase activity"/>
    <property type="evidence" value="ECO:0007669"/>
    <property type="project" value="TreeGrafter"/>
</dbReference>
<feature type="domain" description="RING-type" evidence="5">
    <location>
        <begin position="159"/>
        <end position="197"/>
    </location>
</feature>
<dbReference type="PROSITE" id="PS50089">
    <property type="entry name" value="ZF_RING_2"/>
    <property type="match status" value="2"/>
</dbReference>
<reference evidence="7" key="1">
    <citation type="submission" date="2022-06" db="EMBL/GenBank/DDBJ databases">
        <title>Uncovering the hologenomic basis of an extraordinary plant invasion.</title>
        <authorList>
            <person name="Bieker V.C."/>
            <person name="Martin M.D."/>
            <person name="Gilbert T."/>
            <person name="Hodgins K."/>
            <person name="Battlay P."/>
            <person name="Petersen B."/>
            <person name="Wilson J."/>
        </authorList>
    </citation>
    <scope>NUCLEOTIDE SEQUENCE</scope>
    <source>
        <strain evidence="7">AA19_3_7</strain>
        <tissue evidence="7">Leaf</tissue>
    </source>
</reference>
<evidence type="ECO:0000256" key="3">
    <source>
        <dbReference type="ARBA" id="ARBA00022833"/>
    </source>
</evidence>
<evidence type="ECO:0000259" key="6">
    <source>
        <dbReference type="PROSITE" id="PS50135"/>
    </source>
</evidence>
<evidence type="ECO:0000256" key="1">
    <source>
        <dbReference type="ARBA" id="ARBA00022723"/>
    </source>
</evidence>
<protein>
    <recommendedName>
        <fullName evidence="9">E3 ubiquitin-protein ligase PRT1-like protein</fullName>
    </recommendedName>
</protein>
<dbReference type="SMART" id="SM00184">
    <property type="entry name" value="RING"/>
    <property type="match status" value="2"/>
</dbReference>
<dbReference type="EMBL" id="JAMZMK010007713">
    <property type="protein sequence ID" value="KAI7743578.1"/>
    <property type="molecule type" value="Genomic_DNA"/>
</dbReference>
<sequence length="365" mass="40995">MEDVTESEQISDDFTCAVCLDVLYKPIVLVCGHVSCFWCCQRSMHTSSASHCPLCRHPYHHFPAICHTLHFLLKKLYPISYNRRKIQALEDEKHTGLGCSPDIDNLVTGEELDNLNNVGQSSDPSFEVEFTVGLSTKANKLSQSSAQTFKQISVNDVLCAACKQLLYRPVVLNCGDVYCEGCITIPTEGMLKCQVCECRHPSGRPKVCRELDHFIEEQFSSEYTLRRSVIQQKQEQAQNTNSSNEASTQFPMLSLPTGETFLQWWAANRSKIHDHVGCDMCGIYPIIGDRYKCQDCTEISGYDLCGDCYNTGSNVPGRFNQKHTPAHRLELVKPTLSRNIMHRLLGRRLAVVSAFNAGNQSSPNN</sequence>
<dbReference type="FunFam" id="3.30.60.90:FF:000014">
    <property type="entry name" value="E3 ubiquitin-protein ligase PRT1"/>
    <property type="match status" value="1"/>
</dbReference>
<keyword evidence="3" id="KW-0862">Zinc</keyword>
<evidence type="ECO:0000313" key="8">
    <source>
        <dbReference type="Proteomes" id="UP001206925"/>
    </source>
</evidence>
<dbReference type="Gene3D" id="3.30.40.10">
    <property type="entry name" value="Zinc/RING finger domain, C3HC4 (zinc finger)"/>
    <property type="match status" value="2"/>
</dbReference>
<keyword evidence="1" id="KW-0479">Metal-binding</keyword>
<keyword evidence="8" id="KW-1185">Reference proteome</keyword>
<dbReference type="SMART" id="SM00291">
    <property type="entry name" value="ZnF_ZZ"/>
    <property type="match status" value="1"/>
</dbReference>
<dbReference type="Proteomes" id="UP001206925">
    <property type="component" value="Unassembled WGS sequence"/>
</dbReference>
<feature type="domain" description="ZZ-type" evidence="6">
    <location>
        <begin position="273"/>
        <end position="337"/>
    </location>
</feature>
<dbReference type="Gene3D" id="3.30.60.90">
    <property type="match status" value="1"/>
</dbReference>
<dbReference type="Pfam" id="PF00569">
    <property type="entry name" value="ZZ"/>
    <property type="match status" value="1"/>
</dbReference>
<organism evidence="7 8">
    <name type="scientific">Ambrosia artemisiifolia</name>
    <name type="common">Common ragweed</name>
    <dbReference type="NCBI Taxonomy" id="4212"/>
    <lineage>
        <taxon>Eukaryota</taxon>
        <taxon>Viridiplantae</taxon>
        <taxon>Streptophyta</taxon>
        <taxon>Embryophyta</taxon>
        <taxon>Tracheophyta</taxon>
        <taxon>Spermatophyta</taxon>
        <taxon>Magnoliopsida</taxon>
        <taxon>eudicotyledons</taxon>
        <taxon>Gunneridae</taxon>
        <taxon>Pentapetalae</taxon>
        <taxon>asterids</taxon>
        <taxon>campanulids</taxon>
        <taxon>Asterales</taxon>
        <taxon>Asteraceae</taxon>
        <taxon>Asteroideae</taxon>
        <taxon>Heliantheae alliance</taxon>
        <taxon>Heliantheae</taxon>
        <taxon>Ambrosia</taxon>
    </lineage>
</organism>
<dbReference type="GO" id="GO:0008270">
    <property type="term" value="F:zinc ion binding"/>
    <property type="evidence" value="ECO:0007669"/>
    <property type="project" value="UniProtKB-KW"/>
</dbReference>
<gene>
    <name evidence="7" type="ORF">M8C21_000777</name>
</gene>
<evidence type="ECO:0000313" key="7">
    <source>
        <dbReference type="EMBL" id="KAI7743578.1"/>
    </source>
</evidence>